<organism evidence="4 5">
    <name type="scientific">Austropuccinia psidii MF-1</name>
    <dbReference type="NCBI Taxonomy" id="1389203"/>
    <lineage>
        <taxon>Eukaryota</taxon>
        <taxon>Fungi</taxon>
        <taxon>Dikarya</taxon>
        <taxon>Basidiomycota</taxon>
        <taxon>Pucciniomycotina</taxon>
        <taxon>Pucciniomycetes</taxon>
        <taxon>Pucciniales</taxon>
        <taxon>Sphaerophragmiaceae</taxon>
        <taxon>Austropuccinia</taxon>
    </lineage>
</organism>
<dbReference type="PROSITE" id="PS50994">
    <property type="entry name" value="INTEGRASE"/>
    <property type="match status" value="1"/>
</dbReference>
<dbReference type="Proteomes" id="UP000765509">
    <property type="component" value="Unassembled WGS sequence"/>
</dbReference>
<protein>
    <recommendedName>
        <fullName evidence="3">Integrase catalytic domain-containing protein</fullName>
    </recommendedName>
</protein>
<feature type="compositionally biased region" description="Basic and acidic residues" evidence="2">
    <location>
        <begin position="245"/>
        <end position="261"/>
    </location>
</feature>
<dbReference type="GO" id="GO:0003723">
    <property type="term" value="F:RNA binding"/>
    <property type="evidence" value="ECO:0007669"/>
    <property type="project" value="UniProtKB-KW"/>
</dbReference>
<evidence type="ECO:0000256" key="1">
    <source>
        <dbReference type="ARBA" id="ARBA00022884"/>
    </source>
</evidence>
<dbReference type="InterPro" id="IPR001584">
    <property type="entry name" value="Integrase_cat-core"/>
</dbReference>
<dbReference type="Gene3D" id="3.30.420.10">
    <property type="entry name" value="Ribonuclease H-like superfamily/Ribonuclease H"/>
    <property type="match status" value="1"/>
</dbReference>
<keyword evidence="1" id="KW-0694">RNA-binding</keyword>
<proteinExistence type="predicted"/>
<dbReference type="InterPro" id="IPR043502">
    <property type="entry name" value="DNA/RNA_pol_sf"/>
</dbReference>
<feature type="domain" description="Integrase catalytic" evidence="3">
    <location>
        <begin position="531"/>
        <end position="627"/>
    </location>
</feature>
<evidence type="ECO:0000313" key="4">
    <source>
        <dbReference type="EMBL" id="MBW0535543.1"/>
    </source>
</evidence>
<dbReference type="InterPro" id="IPR025724">
    <property type="entry name" value="GAG-pre-integrase_dom"/>
</dbReference>
<dbReference type="GO" id="GO:0015074">
    <property type="term" value="P:DNA integration"/>
    <property type="evidence" value="ECO:0007669"/>
    <property type="project" value="InterPro"/>
</dbReference>
<evidence type="ECO:0000313" key="5">
    <source>
        <dbReference type="Proteomes" id="UP000765509"/>
    </source>
</evidence>
<dbReference type="InterPro" id="IPR012337">
    <property type="entry name" value="RNaseH-like_sf"/>
</dbReference>
<feature type="region of interest" description="Disordered" evidence="2">
    <location>
        <begin position="211"/>
        <end position="261"/>
    </location>
</feature>
<keyword evidence="5" id="KW-1185">Reference proteome</keyword>
<dbReference type="Pfam" id="PF13976">
    <property type="entry name" value="gag_pre-integrs"/>
    <property type="match status" value="1"/>
</dbReference>
<dbReference type="Pfam" id="PF07727">
    <property type="entry name" value="RVT_2"/>
    <property type="match status" value="1"/>
</dbReference>
<dbReference type="SUPFAM" id="SSF53098">
    <property type="entry name" value="Ribonuclease H-like"/>
    <property type="match status" value="1"/>
</dbReference>
<comment type="caution">
    <text evidence="4">The sequence shown here is derived from an EMBL/GenBank/DDBJ whole genome shotgun (WGS) entry which is preliminary data.</text>
</comment>
<accession>A0A9Q3FCP2</accession>
<name>A0A9Q3FCP2_9BASI</name>
<dbReference type="PANTHER" id="PTHR11439">
    <property type="entry name" value="GAG-POL-RELATED RETROTRANSPOSON"/>
    <property type="match status" value="1"/>
</dbReference>
<dbReference type="SUPFAM" id="SSF56672">
    <property type="entry name" value="DNA/RNA polymerases"/>
    <property type="match status" value="1"/>
</dbReference>
<sequence>MATGTGIGTEIQISDSSDEEVILKTKMIKLDTHNWVQWSCQMENYLTARRYDDLLMPPSEETKRSSKFRQKNSSALALLWGCVSSELEGVLLDNKTSFYDTWEALGNICGKNSIVTICETFYELMSLKYEPESSLQAHIHSFQKLCARYNSITSDKELKATFPPKLLAATFIRSLNGDKELTGLVQTLYDIKPFTPAAVISRVAIEHSRRQPNEQALFAGSSNKSMQRTKWDEQKQRNKGRRSGKKYDKPGPSDKNDSDKRMDNIEKMLEKLQASMKPQSAHLTTESNIKTVSSDSDAFMIKEDMVFTVNDSNKIYLDSGAGKSVVNNLRYLSNCVAINHQINTYGNTVPITHQGTLTFKGIKISPVYYAPKGPVNLLSVSQLLDHNIKPVVKKDCFLLKQGQSIVAAFKREGNLFVSRLEVSKAFFTNNDGKDWHSILGHPSDSYVKYLLEKNQIKGNFTNSRDCEVCQLAKIKNRPHTRALPSSNSALQRLHIDTLQISPATEDGIKYVLVIVDDYSRFNCIYFMSKKDQAQANILSYFNKLKNKVLFKRGISLERGPPESPQTNGVAERFNQTLLSKIRCLLAQSKIPIRLWVEAAKHGSLLLNLLPHKAINMNSPQEFLGKEDMQIEPSIKLSNLIAFGMKTTVLAGDPKSKLAPRGETLKALTYENYSDGMRFYNEESKKIRVSRDFQLPQMRSKPRIRQEIINLPTAVSETENNTVPVVNVDNAIHDLVEEVPVQEHIREPIKSKRYDYVPYYSEAPKNISNQIDTRNILEEGRRRTKPPERYMLADVVPYSKATSDPLECSHWKDAMRTEFDSLMGHNTGTLVPYPKDSKVIGGMWRLTKKLNEYGEIYRYKARWVVLGNHQEHLLHYFDTWASVRRNESFKIMLSLIVNRKFIPYQFDVETAFLHGEMDTTVFVKQVKGFEVKGKESWVWKLNKSLYGTKQAPRMWQLKLTSILEQCGMFKSKSDDSLYLNQDLSLILHVHVDDGFIIGKDEVLIQDFLSQISNKIKIKSKRNPTQHLGYMLAWHEDGSISLGQSDLIKRLLHDNDMSESKGVKTPCNGNFHTEIDDEGEVVAITSFQQAIGSLNYLAQHTRPDIMFTVNQLSRYSVKPTVKHWTMIKHLMRYLKATSNYSMLFTKQDTKKESILEGWADADYANDRTDRKSISGILTCVFGNPISWLSKKQTVVAQSTTEAEFIAMNICAKQLRWMSFLLMEMGVEDSKPTLYNDNSGATIISKQAALNANTKHIEVRYQYLRDIVSKKQLTIEQVGTEDMLADVLTKPLGIQKLLKVYPQLHLKEFRGVSRKESSFEVNDERT</sequence>
<dbReference type="EMBL" id="AVOT02040340">
    <property type="protein sequence ID" value="MBW0535543.1"/>
    <property type="molecule type" value="Genomic_DNA"/>
</dbReference>
<dbReference type="GO" id="GO:0005634">
    <property type="term" value="C:nucleus"/>
    <property type="evidence" value="ECO:0007669"/>
    <property type="project" value="UniProtKB-ARBA"/>
</dbReference>
<gene>
    <name evidence="4" type="ORF">O181_075258</name>
</gene>
<dbReference type="CDD" id="cd09272">
    <property type="entry name" value="RNase_HI_RT_Ty1"/>
    <property type="match status" value="1"/>
</dbReference>
<dbReference type="InterPro" id="IPR036397">
    <property type="entry name" value="RNaseH_sf"/>
</dbReference>
<evidence type="ECO:0000259" key="3">
    <source>
        <dbReference type="PROSITE" id="PS50994"/>
    </source>
</evidence>
<reference evidence="4" key="1">
    <citation type="submission" date="2021-03" db="EMBL/GenBank/DDBJ databases">
        <title>Draft genome sequence of rust myrtle Austropuccinia psidii MF-1, a brazilian biotype.</title>
        <authorList>
            <person name="Quecine M.C."/>
            <person name="Pachon D.M.R."/>
            <person name="Bonatelli M.L."/>
            <person name="Correr F.H."/>
            <person name="Franceschini L.M."/>
            <person name="Leite T.F."/>
            <person name="Margarido G.R.A."/>
            <person name="Almeida C.A."/>
            <person name="Ferrarezi J.A."/>
            <person name="Labate C.A."/>
        </authorList>
    </citation>
    <scope>NUCLEOTIDE SEQUENCE</scope>
    <source>
        <strain evidence="4">MF-1</strain>
    </source>
</reference>
<dbReference type="InterPro" id="IPR013103">
    <property type="entry name" value="RVT_2"/>
</dbReference>
<dbReference type="OrthoDB" id="2506833at2759"/>
<dbReference type="PANTHER" id="PTHR11439:SF483">
    <property type="entry name" value="PEPTIDE SYNTHASE GLIP-LIKE, PUTATIVE (AFU_ORTHOLOGUE AFUA_3G12920)-RELATED"/>
    <property type="match status" value="1"/>
</dbReference>
<evidence type="ECO:0000256" key="2">
    <source>
        <dbReference type="SAM" id="MobiDB-lite"/>
    </source>
</evidence>